<protein>
    <submittedName>
        <fullName evidence="2">Membrane protein</fullName>
    </submittedName>
</protein>
<gene>
    <name evidence="2" type="ORF">QO018_004567</name>
</gene>
<sequence length="210" mass="22961">MREAANWLGVGAGLSVIALYPLFLHGAIVTDLHAGTAMALVLVQAAATGLLVGRASRRHRWLALVAAATVVALSWHSTHHGLLAAAALNHAAIYFGLLALFGRTLRPGNEPLVTTMARKIRGSLTEEMLVYTRRVTIAWCLFFAGQLAMSALLFQSASEAAWSFFINILDLPLVATMFLLEYAYRLRRFRNYAHGSIADVVRVFSERAKP</sequence>
<proteinExistence type="predicted"/>
<feature type="transmembrane region" description="Helical" evidence="1">
    <location>
        <begin position="34"/>
        <end position="53"/>
    </location>
</feature>
<evidence type="ECO:0000313" key="3">
    <source>
        <dbReference type="Proteomes" id="UP001244552"/>
    </source>
</evidence>
<evidence type="ECO:0000256" key="1">
    <source>
        <dbReference type="SAM" id="Phobius"/>
    </source>
</evidence>
<feature type="transmembrane region" description="Helical" evidence="1">
    <location>
        <begin position="135"/>
        <end position="154"/>
    </location>
</feature>
<feature type="transmembrane region" description="Helical" evidence="1">
    <location>
        <begin position="7"/>
        <end position="28"/>
    </location>
</feature>
<keyword evidence="1" id="KW-1133">Transmembrane helix</keyword>
<evidence type="ECO:0000313" key="2">
    <source>
        <dbReference type="EMBL" id="MDQ0535683.1"/>
    </source>
</evidence>
<feature type="transmembrane region" description="Helical" evidence="1">
    <location>
        <begin position="160"/>
        <end position="180"/>
    </location>
</feature>
<keyword evidence="1" id="KW-0472">Membrane</keyword>
<feature type="transmembrane region" description="Helical" evidence="1">
    <location>
        <begin position="82"/>
        <end position="101"/>
    </location>
</feature>
<name>A0ABU0MR67_9PROT</name>
<dbReference type="EMBL" id="JAUSVU010000019">
    <property type="protein sequence ID" value="MDQ0535683.1"/>
    <property type="molecule type" value="Genomic_DNA"/>
</dbReference>
<organism evidence="2 3">
    <name type="scientific">Azospirillum picis</name>
    <dbReference type="NCBI Taxonomy" id="488438"/>
    <lineage>
        <taxon>Bacteria</taxon>
        <taxon>Pseudomonadati</taxon>
        <taxon>Pseudomonadota</taxon>
        <taxon>Alphaproteobacteria</taxon>
        <taxon>Rhodospirillales</taxon>
        <taxon>Azospirillaceae</taxon>
        <taxon>Azospirillum</taxon>
    </lineage>
</organism>
<keyword evidence="3" id="KW-1185">Reference proteome</keyword>
<dbReference type="Proteomes" id="UP001244552">
    <property type="component" value="Unassembled WGS sequence"/>
</dbReference>
<comment type="caution">
    <text evidence="2">The sequence shown here is derived from an EMBL/GenBank/DDBJ whole genome shotgun (WGS) entry which is preliminary data.</text>
</comment>
<feature type="transmembrane region" description="Helical" evidence="1">
    <location>
        <begin position="60"/>
        <end position="76"/>
    </location>
</feature>
<dbReference type="RefSeq" id="WP_209987244.1">
    <property type="nucleotide sequence ID" value="NZ_JAGINO010000021.1"/>
</dbReference>
<keyword evidence="1" id="KW-0812">Transmembrane</keyword>
<accession>A0ABU0MR67</accession>
<reference evidence="2 3" key="1">
    <citation type="submission" date="2023-07" db="EMBL/GenBank/DDBJ databases">
        <title>Genomic Encyclopedia of Type Strains, Phase IV (KMG-IV): sequencing the most valuable type-strain genomes for metagenomic binning, comparative biology and taxonomic classification.</title>
        <authorList>
            <person name="Goeker M."/>
        </authorList>
    </citation>
    <scope>NUCLEOTIDE SEQUENCE [LARGE SCALE GENOMIC DNA]</scope>
    <source>
        <strain evidence="2 3">DSM 19922</strain>
    </source>
</reference>